<dbReference type="Proteomes" id="UP000035682">
    <property type="component" value="Unplaced"/>
</dbReference>
<organism evidence="1">
    <name type="scientific">Strongyloides ratti</name>
    <name type="common">Parasitic roundworm</name>
    <dbReference type="NCBI Taxonomy" id="34506"/>
    <lineage>
        <taxon>Eukaryota</taxon>
        <taxon>Metazoa</taxon>
        <taxon>Ecdysozoa</taxon>
        <taxon>Nematoda</taxon>
        <taxon>Chromadorea</taxon>
        <taxon>Rhabditida</taxon>
        <taxon>Tylenchina</taxon>
        <taxon>Panagrolaimomorpha</taxon>
        <taxon>Strongyloidoidea</taxon>
        <taxon>Strongyloididae</taxon>
        <taxon>Strongyloides</taxon>
    </lineage>
</organism>
<gene>
    <name evidence="1 3 4" type="ORF">SRAE_2000120800</name>
</gene>
<dbReference type="WBParaSite" id="SRAE_2000120800.1">
    <property type="protein sequence ID" value="SRAE_2000120800.1"/>
    <property type="gene ID" value="WBGene00261410"/>
</dbReference>
<dbReference type="GeneID" id="36378904"/>
<name>A0A090LG92_STRRB</name>
<reference evidence="3" key="2">
    <citation type="submission" date="2020-12" db="UniProtKB">
        <authorList>
            <consortium name="WormBaseParasite"/>
        </authorList>
    </citation>
    <scope>IDENTIFICATION</scope>
</reference>
<proteinExistence type="predicted"/>
<keyword evidence="2" id="KW-1185">Reference proteome</keyword>
<sequence length="118" mass="13802">MRRSIKLLSQQLIKARDQFYESKKVVRKDFLKTVAVGGCIQILFCLFFEEFGIPTPELCYDFRLSTSPEFNDFVRNGKYAEFDMTLNSTVRTYKIEQGEFLKKIGKSDFRGTIIKSDM</sequence>
<dbReference type="OMA" id="PDFDLYC"/>
<dbReference type="RefSeq" id="XP_024505740.1">
    <property type="nucleotide sequence ID" value="XM_024652132.1"/>
</dbReference>
<reference evidence="1 2" key="1">
    <citation type="submission" date="2014-09" db="EMBL/GenBank/DDBJ databases">
        <authorList>
            <person name="Martin A.A."/>
        </authorList>
    </citation>
    <scope>NUCLEOTIDE SEQUENCE</scope>
    <source>
        <strain evidence="2">ED321</strain>
        <strain evidence="1">ED321 Heterogonic</strain>
    </source>
</reference>
<evidence type="ECO:0000313" key="3">
    <source>
        <dbReference type="WBParaSite" id="SRAE_2000120800.1"/>
    </source>
</evidence>
<dbReference type="EMBL" id="LN609529">
    <property type="protein sequence ID" value="CEF66540.1"/>
    <property type="molecule type" value="Genomic_DNA"/>
</dbReference>
<evidence type="ECO:0000313" key="1">
    <source>
        <dbReference type="EMBL" id="CEF66540.1"/>
    </source>
</evidence>
<dbReference type="WormBase" id="SRAE_2000120800">
    <property type="protein sequence ID" value="SRP09602"/>
    <property type="gene ID" value="WBGene00261410"/>
</dbReference>
<accession>A0A090LG92</accession>
<protein>
    <submittedName>
        <fullName evidence="1 3">Uncharacterized protein</fullName>
    </submittedName>
</protein>
<dbReference type="CTD" id="36378904"/>
<evidence type="ECO:0000313" key="4">
    <source>
        <dbReference type="WormBase" id="SRAE_2000120800"/>
    </source>
</evidence>
<evidence type="ECO:0000313" key="2">
    <source>
        <dbReference type="Proteomes" id="UP000035682"/>
    </source>
</evidence>
<dbReference type="OrthoDB" id="5796838at2759"/>
<dbReference type="AlphaFoldDB" id="A0A090LG92"/>